<feature type="domain" description="DUF6801" evidence="2">
    <location>
        <begin position="37"/>
        <end position="155"/>
    </location>
</feature>
<dbReference type="InterPro" id="IPR046542">
    <property type="entry name" value="DUF6801"/>
</dbReference>
<evidence type="ECO:0000259" key="2">
    <source>
        <dbReference type="Pfam" id="PF20611"/>
    </source>
</evidence>
<name>A0ABS3RLE9_9ACTN</name>
<accession>A0ABS3RLE9</accession>
<protein>
    <recommendedName>
        <fullName evidence="2">DUF6801 domain-containing protein</fullName>
    </recommendedName>
</protein>
<evidence type="ECO:0000313" key="3">
    <source>
        <dbReference type="EMBL" id="MBO2457557.1"/>
    </source>
</evidence>
<evidence type="ECO:0000313" key="4">
    <source>
        <dbReference type="Proteomes" id="UP000680206"/>
    </source>
</evidence>
<dbReference type="Pfam" id="PF20611">
    <property type="entry name" value="DUF6801"/>
    <property type="match status" value="1"/>
</dbReference>
<keyword evidence="4" id="KW-1185">Reference proteome</keyword>
<comment type="caution">
    <text evidence="3">The sequence shown here is derived from an EMBL/GenBank/DDBJ whole genome shotgun (WGS) entry which is preliminary data.</text>
</comment>
<keyword evidence="1" id="KW-0732">Signal</keyword>
<feature type="signal peptide" evidence="1">
    <location>
        <begin position="1"/>
        <end position="28"/>
    </location>
</feature>
<evidence type="ECO:0000256" key="1">
    <source>
        <dbReference type="SAM" id="SignalP"/>
    </source>
</evidence>
<gene>
    <name evidence="3" type="ORF">J4709_08230</name>
</gene>
<dbReference type="Proteomes" id="UP000680206">
    <property type="component" value="Unassembled WGS sequence"/>
</dbReference>
<proteinExistence type="predicted"/>
<organism evidence="3 4">
    <name type="scientific">Actinomadura violacea</name>
    <dbReference type="NCBI Taxonomy" id="2819934"/>
    <lineage>
        <taxon>Bacteria</taxon>
        <taxon>Bacillati</taxon>
        <taxon>Actinomycetota</taxon>
        <taxon>Actinomycetes</taxon>
        <taxon>Streptosporangiales</taxon>
        <taxon>Thermomonosporaceae</taxon>
        <taxon>Actinomadura</taxon>
    </lineage>
</organism>
<sequence>MLQAPGRTAAGLAATAAVVALTPGAAHGATGFRTTLSYQCATAAGLQKATVRLSGRTPASGAPGRPLTIGPVTVTVTGGNRTTGLLGGKTGGEQAGGTISLAVTAGQAGGRPVDAQWPPLPVKAAHDATITATGPVPSVTPMSGGGVTWRAGDLTIAPADAGRPVKCTADREAVLATVRVPARSKAVTPPTAGTPLAPGRGAGRTAIGPMRLADDLPPCDPKPDWTWNPDPALQMPEPPPGTVVGPWDNSQLECGRAQVTTNIRKAGVAALTKGMVSVLYSTRGPHNDAYNYSQIDNVGVVATNPTTVSTLGFGFLPTTATSTFRQLGVANISLIAPAGSAEPGGPGPARVLAKAKENVRVNAIQANGVTIPVGSRCGTAKPMTVLLTREAGKSSVQDAGIYTGSVTVPRFAGCGVGEDISPLLTASISGSGNDVEVNQSALCHMVDGPGHPCTPGPVAKTAWSVKPGGKIVGTGSGVTIADADFGGMITCTTSKITLDASLPHRTARIADISGFTFAGCTNEVGVPYEVTSVPDRNRHLQGTTYDPATGQSIMSYNMRMRIKGADGCTAELGNGAAPPGDRSATLGAMYDNATHTLHLFWDIGNFTPLWVSSATGCEASWQTRSAGTGVLLGIDINTFAETGIYSFSPAQTITGPTP</sequence>
<reference evidence="3 4" key="1">
    <citation type="submission" date="2021-03" db="EMBL/GenBank/DDBJ databases">
        <title>Actinomadura violae sp. nov., isolated from lichen in Thailand.</title>
        <authorList>
            <person name="Kanchanasin P."/>
            <person name="Saeng-In P."/>
            <person name="Phongsopitanun W."/>
            <person name="Yuki M."/>
            <person name="Kudo T."/>
            <person name="Ohkuma M."/>
            <person name="Tanasupawat S."/>
        </authorList>
    </citation>
    <scope>NUCLEOTIDE SEQUENCE [LARGE SCALE GENOMIC DNA]</scope>
    <source>
        <strain evidence="3 4">LCR2-06</strain>
    </source>
</reference>
<dbReference type="RefSeq" id="WP_208238738.1">
    <property type="nucleotide sequence ID" value="NZ_JAGEPF010000005.1"/>
</dbReference>
<dbReference type="EMBL" id="JAGEPF010000005">
    <property type="protein sequence ID" value="MBO2457557.1"/>
    <property type="molecule type" value="Genomic_DNA"/>
</dbReference>
<feature type="chain" id="PRO_5047526424" description="DUF6801 domain-containing protein" evidence="1">
    <location>
        <begin position="29"/>
        <end position="658"/>
    </location>
</feature>